<sequence length="162" mass="17531">MQFSTSVIALLASTMAFASPVPDVEASNELVARASKTGHTCTGDYDGTPYAVLACVDTKWVSKTKITAVLSVRDSKADKNDVYGYYRVCWYDGTCKDYTQQRNSHGAGSTTTSNSKTWERKGVNIKSVEARACVDDAGPNTCIHGDALKWGVKENAVASIRF</sequence>
<dbReference type="AlphaFoldDB" id="A0A8H6RH99"/>
<dbReference type="OrthoDB" id="3857427at2759"/>
<dbReference type="EMBL" id="JABCIY010000157">
    <property type="protein sequence ID" value="KAF7191514.1"/>
    <property type="molecule type" value="Genomic_DNA"/>
</dbReference>
<organism evidence="2 3">
    <name type="scientific">Pseudocercospora fuligena</name>
    <dbReference type="NCBI Taxonomy" id="685502"/>
    <lineage>
        <taxon>Eukaryota</taxon>
        <taxon>Fungi</taxon>
        <taxon>Dikarya</taxon>
        <taxon>Ascomycota</taxon>
        <taxon>Pezizomycotina</taxon>
        <taxon>Dothideomycetes</taxon>
        <taxon>Dothideomycetidae</taxon>
        <taxon>Mycosphaerellales</taxon>
        <taxon>Mycosphaerellaceae</taxon>
        <taxon>Pseudocercospora</taxon>
    </lineage>
</organism>
<feature type="chain" id="PRO_5034278587" description="Ecp2 effector protein domain-containing protein" evidence="1">
    <location>
        <begin position="19"/>
        <end position="162"/>
    </location>
</feature>
<proteinExistence type="predicted"/>
<evidence type="ECO:0008006" key="4">
    <source>
        <dbReference type="Google" id="ProtNLM"/>
    </source>
</evidence>
<evidence type="ECO:0000313" key="3">
    <source>
        <dbReference type="Proteomes" id="UP000660729"/>
    </source>
</evidence>
<protein>
    <recommendedName>
        <fullName evidence="4">Ecp2 effector protein domain-containing protein</fullName>
    </recommendedName>
</protein>
<dbReference type="Proteomes" id="UP000660729">
    <property type="component" value="Unassembled WGS sequence"/>
</dbReference>
<keyword evidence="1" id="KW-0732">Signal</keyword>
<accession>A0A8H6RH99</accession>
<comment type="caution">
    <text evidence="2">The sequence shown here is derived from an EMBL/GenBank/DDBJ whole genome shotgun (WGS) entry which is preliminary data.</text>
</comment>
<feature type="signal peptide" evidence="1">
    <location>
        <begin position="1"/>
        <end position="18"/>
    </location>
</feature>
<reference evidence="2" key="1">
    <citation type="submission" date="2020-04" db="EMBL/GenBank/DDBJ databases">
        <title>Draft genome resource of the tomato pathogen Pseudocercospora fuligena.</title>
        <authorList>
            <person name="Zaccaron A."/>
        </authorList>
    </citation>
    <scope>NUCLEOTIDE SEQUENCE</scope>
    <source>
        <strain evidence="2">PF001</strain>
    </source>
</reference>
<evidence type="ECO:0000256" key="1">
    <source>
        <dbReference type="SAM" id="SignalP"/>
    </source>
</evidence>
<gene>
    <name evidence="2" type="ORF">HII31_07016</name>
</gene>
<keyword evidence="3" id="KW-1185">Reference proteome</keyword>
<name>A0A8H6RH99_9PEZI</name>
<evidence type="ECO:0000313" key="2">
    <source>
        <dbReference type="EMBL" id="KAF7191514.1"/>
    </source>
</evidence>